<dbReference type="Proteomes" id="UP000001882">
    <property type="component" value="Chromosome"/>
</dbReference>
<dbReference type="EMBL" id="AP011532">
    <property type="protein sequence ID" value="BAI60635.1"/>
    <property type="molecule type" value="Genomic_DNA"/>
</dbReference>
<dbReference type="KEGG" id="mpd:MCP_0563"/>
<dbReference type="InParanoid" id="D1YW13"/>
<dbReference type="eggNOG" id="arCOG04361">
    <property type="taxonomic scope" value="Archaea"/>
</dbReference>
<dbReference type="OrthoDB" id="73362at2157"/>
<reference evidence="1 2" key="2">
    <citation type="journal article" date="2008" name="Int. J. Syst. Evol. Microbiol.">
        <title>Methanocella paludicola gen. nov., sp. nov., a methane-producing archaeon, the first isolate of the lineage 'Rice Cluster I', and proposal of the new archaeal order Methanocellales ord. nov.</title>
        <authorList>
            <person name="Sakai S."/>
            <person name="Imachi H."/>
            <person name="Hanada S."/>
            <person name="Ohashi A."/>
            <person name="Harada H."/>
            <person name="Kamagata Y."/>
        </authorList>
    </citation>
    <scope>NUCLEOTIDE SEQUENCE [LARGE SCALE GENOMIC DNA]</scope>
    <source>
        <strain evidence="2">DSM 17711 / JCM 13418 / NBRC 101707 / SANAE</strain>
    </source>
</reference>
<name>D1YW13_METPS</name>
<dbReference type="STRING" id="304371.MCP_0563"/>
<evidence type="ECO:0008006" key="3">
    <source>
        <dbReference type="Google" id="ProtNLM"/>
    </source>
</evidence>
<organism evidence="1 2">
    <name type="scientific">Methanocella paludicola (strain DSM 17711 / JCM 13418 / NBRC 101707 / SANAE)</name>
    <dbReference type="NCBI Taxonomy" id="304371"/>
    <lineage>
        <taxon>Archaea</taxon>
        <taxon>Methanobacteriati</taxon>
        <taxon>Methanobacteriota</taxon>
        <taxon>Stenosarchaea group</taxon>
        <taxon>Methanomicrobia</taxon>
        <taxon>Methanocellales</taxon>
        <taxon>Methanocellaceae</taxon>
        <taxon>Methanocella</taxon>
    </lineage>
</organism>
<gene>
    <name evidence="1" type="ordered locus">MCP_0563</name>
</gene>
<evidence type="ECO:0000313" key="1">
    <source>
        <dbReference type="EMBL" id="BAI60635.1"/>
    </source>
</evidence>
<sequence>MRLKCRVGCPSYGTNLKCPPFVPTPDEFRQALKEYGFAMVLKHKPPAMPETPGTAEERLAALRTQYREYYRTTLAIMLELEKVAFGRGYTFATAFVGGSCHLYEKCNVEKGMCLSPAMARIAAEAVGVNVMKTAKNAGMAVKFPPEAKSPEPMALLLID</sequence>
<keyword evidence="2" id="KW-1185">Reference proteome</keyword>
<protein>
    <recommendedName>
        <fullName evidence="3">Metal-binding protein</fullName>
    </recommendedName>
</protein>
<reference evidence="1 2" key="1">
    <citation type="journal article" date="2007" name="Appl. Environ. Microbiol.">
        <title>Isolation of key methanogens for global methane emission from rice paddy fields: a novel isolate affiliated with the clone cluster rice cluster I.</title>
        <authorList>
            <person name="Sakai S."/>
            <person name="Imachi H."/>
            <person name="Sekiguchi Y."/>
            <person name="Ohashi A."/>
            <person name="Harada H."/>
            <person name="Kamagata Y."/>
        </authorList>
    </citation>
    <scope>NUCLEOTIDE SEQUENCE [LARGE SCALE GENOMIC DNA]</scope>
    <source>
        <strain evidence="2">DSM 17711 / JCM 13418 / NBRC 101707 / SANAE</strain>
    </source>
</reference>
<evidence type="ECO:0000313" key="2">
    <source>
        <dbReference type="Proteomes" id="UP000001882"/>
    </source>
</evidence>
<dbReference type="Pfam" id="PF10050">
    <property type="entry name" value="DUF2284"/>
    <property type="match status" value="1"/>
</dbReference>
<accession>D1YW13</accession>
<proteinExistence type="predicted"/>
<dbReference type="InterPro" id="IPR019271">
    <property type="entry name" value="DUF2284_metal-binding"/>
</dbReference>
<dbReference type="AlphaFoldDB" id="D1YW13"/>
<reference evidence="2" key="3">
    <citation type="journal article" date="2011" name="PLoS ONE">
        <title>Genome sequence of a mesophilic hydrogenotrophic methanogen Methanocella paludicola, the first cultivated representative of the order Methanocellales.</title>
        <authorList>
            <person name="Sakai S."/>
            <person name="Takaki Y."/>
            <person name="Shimamura S."/>
            <person name="Sekine M."/>
            <person name="Tajima T."/>
            <person name="Kosugi H."/>
            <person name="Ichikawa N."/>
            <person name="Tasumi E."/>
            <person name="Hiraki A.T."/>
            <person name="Shimizu A."/>
            <person name="Kato Y."/>
            <person name="Nishiko R."/>
            <person name="Mori K."/>
            <person name="Fujita N."/>
            <person name="Imachi H."/>
            <person name="Takai K."/>
        </authorList>
    </citation>
    <scope>NUCLEOTIDE SEQUENCE [LARGE SCALE GENOMIC DNA]</scope>
    <source>
        <strain evidence="2">DSM 17711 / JCM 13418 / NBRC 101707 / SANAE</strain>
    </source>
</reference>